<sequence>MLRQVRTPRPIVNASKQAKQASALSRLPTKTLLRSLVLTSIMSNRWALRPSLAVLGCLSETKSKLLNPDRNIFLNKLLRWTVYNHFCAGVDRREVVRSVEGIKNMGYQGVILGYAKEAVLDADEAANNIIPSAAGGQQYGPRCYEMIEEWKNGTLQTLRMLGLGDFLALKLTGAGPISIDAMRAQKPIPEALKKALHEICEEVAKKRSRLWLDAEQQPLQPGLDEWAISLMRRFNRNGKALVYNTIQTYLKNSKANVDRHITLAANEGWAVGIKLVRGAYIEHEIRSLIHETKEDTDRNYDMIVDMLLSQSSGNLPPTALFLATHNATSTEKALSTHRQRVANNQPTAFLECGQVQGMADELSCKLVHNYETSQQGYQLSADKAAAVPRAFKCLVWGSVAECMGYLYRRAIESRGAAERTSHMVDALKQELKRRVFG</sequence>
<comment type="function">
    <text evidence="5">Converts proline to delta-1-pyrroline-5-carboxylate.</text>
</comment>
<keyword evidence="3 5" id="KW-0560">Oxidoreductase</keyword>
<dbReference type="Pfam" id="PF01619">
    <property type="entry name" value="Pro_dh"/>
    <property type="match status" value="1"/>
</dbReference>
<proteinExistence type="inferred from homology"/>
<dbReference type="OrthoDB" id="5464at2759"/>
<organism evidence="7 8">
    <name type="scientific">Aspergillus glaucus CBS 516.65</name>
    <dbReference type="NCBI Taxonomy" id="1160497"/>
    <lineage>
        <taxon>Eukaryota</taxon>
        <taxon>Fungi</taxon>
        <taxon>Dikarya</taxon>
        <taxon>Ascomycota</taxon>
        <taxon>Pezizomycotina</taxon>
        <taxon>Eurotiomycetes</taxon>
        <taxon>Eurotiomycetidae</taxon>
        <taxon>Eurotiales</taxon>
        <taxon>Aspergillaceae</taxon>
        <taxon>Aspergillus</taxon>
        <taxon>Aspergillus subgen. Aspergillus</taxon>
    </lineage>
</organism>
<comment type="similarity">
    <text evidence="1 5">Belongs to the proline oxidase family.</text>
</comment>
<dbReference type="RefSeq" id="XP_022404211.1">
    <property type="nucleotide sequence ID" value="XM_022548698.1"/>
</dbReference>
<dbReference type="EMBL" id="KV878890">
    <property type="protein sequence ID" value="OJJ87528.1"/>
    <property type="molecule type" value="Genomic_DNA"/>
</dbReference>
<evidence type="ECO:0000256" key="4">
    <source>
        <dbReference type="ARBA" id="ARBA00023062"/>
    </source>
</evidence>
<dbReference type="GO" id="GO:0004657">
    <property type="term" value="F:proline dehydrogenase activity"/>
    <property type="evidence" value="ECO:0007669"/>
    <property type="project" value="UniProtKB-EC"/>
</dbReference>
<gene>
    <name evidence="7" type="ORF">ASPGLDRAFT_63697</name>
</gene>
<dbReference type="PANTHER" id="PTHR13914:SF34">
    <property type="entry name" value="PROLINE DEHYDROGENASE"/>
    <property type="match status" value="1"/>
</dbReference>
<feature type="domain" description="Proline dehydrogenase" evidence="6">
    <location>
        <begin position="97"/>
        <end position="421"/>
    </location>
</feature>
<keyword evidence="4 5" id="KW-0642">Proline metabolism</keyword>
<evidence type="ECO:0000313" key="7">
    <source>
        <dbReference type="EMBL" id="OJJ87528.1"/>
    </source>
</evidence>
<dbReference type="InterPro" id="IPR015659">
    <property type="entry name" value="Proline_oxidase"/>
</dbReference>
<dbReference type="GO" id="GO:0010133">
    <property type="term" value="P:L-proline catabolic process to L-glutamate"/>
    <property type="evidence" value="ECO:0007669"/>
    <property type="project" value="TreeGrafter"/>
</dbReference>
<dbReference type="GeneID" id="34464958"/>
<protein>
    <recommendedName>
        <fullName evidence="2 5">Proline dehydrogenase</fullName>
        <ecNumber evidence="2 5">1.5.5.2</ecNumber>
    </recommendedName>
</protein>
<dbReference type="STRING" id="1160497.A0A1L9VUC5"/>
<keyword evidence="5" id="KW-0285">Flavoprotein</keyword>
<comment type="cofactor">
    <cofactor evidence="5">
        <name>FAD</name>
        <dbReference type="ChEBI" id="CHEBI:57692"/>
    </cofactor>
</comment>
<keyword evidence="5" id="KW-0274">FAD</keyword>
<dbReference type="GO" id="GO:0005739">
    <property type="term" value="C:mitochondrion"/>
    <property type="evidence" value="ECO:0007669"/>
    <property type="project" value="TreeGrafter"/>
</dbReference>
<dbReference type="VEuPathDB" id="FungiDB:ASPGLDRAFT_63697"/>
<evidence type="ECO:0000256" key="2">
    <source>
        <dbReference type="ARBA" id="ARBA00012695"/>
    </source>
</evidence>
<dbReference type="AlphaFoldDB" id="A0A1L9VUC5"/>
<comment type="catalytic activity">
    <reaction evidence="5">
        <text>L-proline + a quinone = (S)-1-pyrroline-5-carboxylate + a quinol + H(+)</text>
        <dbReference type="Rhea" id="RHEA:23784"/>
        <dbReference type="ChEBI" id="CHEBI:15378"/>
        <dbReference type="ChEBI" id="CHEBI:17388"/>
        <dbReference type="ChEBI" id="CHEBI:24646"/>
        <dbReference type="ChEBI" id="CHEBI:60039"/>
        <dbReference type="ChEBI" id="CHEBI:132124"/>
        <dbReference type="EC" id="1.5.5.2"/>
    </reaction>
</comment>
<dbReference type="InterPro" id="IPR029041">
    <property type="entry name" value="FAD-linked_oxidoreductase-like"/>
</dbReference>
<evidence type="ECO:0000256" key="1">
    <source>
        <dbReference type="ARBA" id="ARBA00005869"/>
    </source>
</evidence>
<reference evidence="8" key="1">
    <citation type="journal article" date="2017" name="Genome Biol.">
        <title>Comparative genomics reveals high biological diversity and specific adaptations in the industrially and medically important fungal genus Aspergillus.</title>
        <authorList>
            <person name="de Vries R.P."/>
            <person name="Riley R."/>
            <person name="Wiebenga A."/>
            <person name="Aguilar-Osorio G."/>
            <person name="Amillis S."/>
            <person name="Uchima C.A."/>
            <person name="Anderluh G."/>
            <person name="Asadollahi M."/>
            <person name="Askin M."/>
            <person name="Barry K."/>
            <person name="Battaglia E."/>
            <person name="Bayram O."/>
            <person name="Benocci T."/>
            <person name="Braus-Stromeyer S.A."/>
            <person name="Caldana C."/>
            <person name="Canovas D."/>
            <person name="Cerqueira G.C."/>
            <person name="Chen F."/>
            <person name="Chen W."/>
            <person name="Choi C."/>
            <person name="Clum A."/>
            <person name="Dos Santos R.A."/>
            <person name="Damasio A.R."/>
            <person name="Diallinas G."/>
            <person name="Emri T."/>
            <person name="Fekete E."/>
            <person name="Flipphi M."/>
            <person name="Freyberg S."/>
            <person name="Gallo A."/>
            <person name="Gournas C."/>
            <person name="Habgood R."/>
            <person name="Hainaut M."/>
            <person name="Harispe M.L."/>
            <person name="Henrissat B."/>
            <person name="Hilden K.S."/>
            <person name="Hope R."/>
            <person name="Hossain A."/>
            <person name="Karabika E."/>
            <person name="Karaffa L."/>
            <person name="Karanyi Z."/>
            <person name="Krasevec N."/>
            <person name="Kuo A."/>
            <person name="Kusch H."/>
            <person name="LaButti K."/>
            <person name="Lagendijk E.L."/>
            <person name="Lapidus A."/>
            <person name="Levasseur A."/>
            <person name="Lindquist E."/>
            <person name="Lipzen A."/>
            <person name="Logrieco A.F."/>
            <person name="MacCabe A."/>
            <person name="Maekelae M.R."/>
            <person name="Malavazi I."/>
            <person name="Melin P."/>
            <person name="Meyer V."/>
            <person name="Mielnichuk N."/>
            <person name="Miskei M."/>
            <person name="Molnar A.P."/>
            <person name="Mule G."/>
            <person name="Ngan C.Y."/>
            <person name="Orejas M."/>
            <person name="Orosz E."/>
            <person name="Ouedraogo J.P."/>
            <person name="Overkamp K.M."/>
            <person name="Park H.-S."/>
            <person name="Perrone G."/>
            <person name="Piumi F."/>
            <person name="Punt P.J."/>
            <person name="Ram A.F."/>
            <person name="Ramon A."/>
            <person name="Rauscher S."/>
            <person name="Record E."/>
            <person name="Riano-Pachon D.M."/>
            <person name="Robert V."/>
            <person name="Roehrig J."/>
            <person name="Ruller R."/>
            <person name="Salamov A."/>
            <person name="Salih N.S."/>
            <person name="Samson R.A."/>
            <person name="Sandor E."/>
            <person name="Sanguinetti M."/>
            <person name="Schuetze T."/>
            <person name="Sepcic K."/>
            <person name="Shelest E."/>
            <person name="Sherlock G."/>
            <person name="Sophianopoulou V."/>
            <person name="Squina F.M."/>
            <person name="Sun H."/>
            <person name="Susca A."/>
            <person name="Todd R.B."/>
            <person name="Tsang A."/>
            <person name="Unkles S.E."/>
            <person name="van de Wiele N."/>
            <person name="van Rossen-Uffink D."/>
            <person name="Oliveira J.V."/>
            <person name="Vesth T.C."/>
            <person name="Visser J."/>
            <person name="Yu J.-H."/>
            <person name="Zhou M."/>
            <person name="Andersen M.R."/>
            <person name="Archer D.B."/>
            <person name="Baker S.E."/>
            <person name="Benoit I."/>
            <person name="Brakhage A.A."/>
            <person name="Braus G.H."/>
            <person name="Fischer R."/>
            <person name="Frisvad J.C."/>
            <person name="Goldman G.H."/>
            <person name="Houbraken J."/>
            <person name="Oakley B."/>
            <person name="Pocsi I."/>
            <person name="Scazzocchio C."/>
            <person name="Seiboth B."/>
            <person name="vanKuyk P.A."/>
            <person name="Wortman J."/>
            <person name="Dyer P.S."/>
            <person name="Grigoriev I.V."/>
        </authorList>
    </citation>
    <scope>NUCLEOTIDE SEQUENCE [LARGE SCALE GENOMIC DNA]</scope>
    <source>
        <strain evidence="8">CBS 516.65</strain>
    </source>
</reference>
<dbReference type="PANTHER" id="PTHR13914">
    <property type="entry name" value="PROLINE OXIDASE"/>
    <property type="match status" value="1"/>
</dbReference>
<dbReference type="InterPro" id="IPR002872">
    <property type="entry name" value="Proline_DH_dom"/>
</dbReference>
<evidence type="ECO:0000313" key="8">
    <source>
        <dbReference type="Proteomes" id="UP000184300"/>
    </source>
</evidence>
<keyword evidence="8" id="KW-1185">Reference proteome</keyword>
<evidence type="ECO:0000256" key="5">
    <source>
        <dbReference type="RuleBase" id="RU364054"/>
    </source>
</evidence>
<dbReference type="Proteomes" id="UP000184300">
    <property type="component" value="Unassembled WGS sequence"/>
</dbReference>
<evidence type="ECO:0000256" key="3">
    <source>
        <dbReference type="ARBA" id="ARBA00023002"/>
    </source>
</evidence>
<dbReference type="GO" id="GO:0071949">
    <property type="term" value="F:FAD binding"/>
    <property type="evidence" value="ECO:0007669"/>
    <property type="project" value="TreeGrafter"/>
</dbReference>
<dbReference type="Gene3D" id="3.20.20.220">
    <property type="match status" value="1"/>
</dbReference>
<dbReference type="EC" id="1.5.5.2" evidence="2 5"/>
<name>A0A1L9VUC5_ASPGL</name>
<accession>A0A1L9VUC5</accession>
<dbReference type="SUPFAM" id="SSF51730">
    <property type="entry name" value="FAD-linked oxidoreductase"/>
    <property type="match status" value="1"/>
</dbReference>
<evidence type="ECO:0000259" key="6">
    <source>
        <dbReference type="Pfam" id="PF01619"/>
    </source>
</evidence>